<evidence type="ECO:0000313" key="3">
    <source>
        <dbReference type="Proteomes" id="UP000177263"/>
    </source>
</evidence>
<sequence length="106" mass="11958">MAQKAIREEFGVGSMLTVNRGGHQGITKRPSENRYQIDEITGTQIKETELQRQTREREAQENQAEREKIEARARAAETSLYNRSAPRGASQKPFNNGPLGDVEGRM</sequence>
<accession>A0A1F7YPU7</accession>
<proteinExistence type="predicted"/>
<organism evidence="2 3">
    <name type="scientific">Candidatus Woesebacteria bacterium RIFCSPHIGHO2_01_FULL_41_10</name>
    <dbReference type="NCBI Taxonomy" id="1802500"/>
    <lineage>
        <taxon>Bacteria</taxon>
        <taxon>Candidatus Woeseibacteriota</taxon>
    </lineage>
</organism>
<evidence type="ECO:0000256" key="1">
    <source>
        <dbReference type="SAM" id="MobiDB-lite"/>
    </source>
</evidence>
<name>A0A1F7YPU7_9BACT</name>
<dbReference type="Proteomes" id="UP000177263">
    <property type="component" value="Unassembled WGS sequence"/>
</dbReference>
<dbReference type="EMBL" id="MGGM01000028">
    <property type="protein sequence ID" value="OGM28535.1"/>
    <property type="molecule type" value="Genomic_DNA"/>
</dbReference>
<feature type="compositionally biased region" description="Basic and acidic residues" evidence="1">
    <location>
        <begin position="46"/>
        <end position="75"/>
    </location>
</feature>
<dbReference type="AlphaFoldDB" id="A0A1F7YPU7"/>
<comment type="caution">
    <text evidence="2">The sequence shown here is derived from an EMBL/GenBank/DDBJ whole genome shotgun (WGS) entry which is preliminary data.</text>
</comment>
<protein>
    <submittedName>
        <fullName evidence="2">Uncharacterized protein</fullName>
    </submittedName>
</protein>
<reference evidence="2 3" key="1">
    <citation type="journal article" date="2016" name="Nat. Commun.">
        <title>Thousands of microbial genomes shed light on interconnected biogeochemical processes in an aquifer system.</title>
        <authorList>
            <person name="Anantharaman K."/>
            <person name="Brown C.T."/>
            <person name="Hug L.A."/>
            <person name="Sharon I."/>
            <person name="Castelle C.J."/>
            <person name="Probst A.J."/>
            <person name="Thomas B.C."/>
            <person name="Singh A."/>
            <person name="Wilkins M.J."/>
            <person name="Karaoz U."/>
            <person name="Brodie E.L."/>
            <person name="Williams K.H."/>
            <person name="Hubbard S.S."/>
            <person name="Banfield J.F."/>
        </authorList>
    </citation>
    <scope>NUCLEOTIDE SEQUENCE [LARGE SCALE GENOMIC DNA]</scope>
</reference>
<evidence type="ECO:0000313" key="2">
    <source>
        <dbReference type="EMBL" id="OGM28535.1"/>
    </source>
</evidence>
<dbReference type="STRING" id="1802500.A2801_03770"/>
<feature type="region of interest" description="Disordered" evidence="1">
    <location>
        <begin position="46"/>
        <end position="106"/>
    </location>
</feature>
<gene>
    <name evidence="2" type="ORF">A2801_03770</name>
</gene>